<protein>
    <submittedName>
        <fullName evidence="1">Uncharacterized protein</fullName>
    </submittedName>
</protein>
<organism evidence="1">
    <name type="scientific">marine metagenome</name>
    <dbReference type="NCBI Taxonomy" id="408172"/>
    <lineage>
        <taxon>unclassified sequences</taxon>
        <taxon>metagenomes</taxon>
        <taxon>ecological metagenomes</taxon>
    </lineage>
</organism>
<name>A0A381VEL8_9ZZZZ</name>
<feature type="non-terminal residue" evidence="1">
    <location>
        <position position="1"/>
    </location>
</feature>
<sequence length="147" mass="17165">ESVDLYDFAHQGKMTLIEMSAAWCSPCNDVASWLTTNDLKIRENPWWKDSYLPIRDLIESGEVQLINIMFEGKEKKTTATFEDILSWHSKYPDPNVPILLDEYRIMHSWVKPTGLPCIFLVDENMRLINYTNRGLTDAFLYLTQSKK</sequence>
<proteinExistence type="predicted"/>
<dbReference type="SUPFAM" id="SSF52833">
    <property type="entry name" value="Thioredoxin-like"/>
    <property type="match status" value="1"/>
</dbReference>
<dbReference type="InterPro" id="IPR036249">
    <property type="entry name" value="Thioredoxin-like_sf"/>
</dbReference>
<reference evidence="1" key="1">
    <citation type="submission" date="2018-05" db="EMBL/GenBank/DDBJ databases">
        <authorList>
            <person name="Lanie J.A."/>
            <person name="Ng W.-L."/>
            <person name="Kazmierczak K.M."/>
            <person name="Andrzejewski T.M."/>
            <person name="Davidsen T.M."/>
            <person name="Wayne K.J."/>
            <person name="Tettelin H."/>
            <person name="Glass J.I."/>
            <person name="Rusch D."/>
            <person name="Podicherti R."/>
            <person name="Tsui H.-C.T."/>
            <person name="Winkler M.E."/>
        </authorList>
    </citation>
    <scope>NUCLEOTIDE SEQUENCE</scope>
</reference>
<evidence type="ECO:0000313" key="1">
    <source>
        <dbReference type="EMBL" id="SVA38471.1"/>
    </source>
</evidence>
<dbReference type="EMBL" id="UINC01008550">
    <property type="protein sequence ID" value="SVA38471.1"/>
    <property type="molecule type" value="Genomic_DNA"/>
</dbReference>
<accession>A0A381VEL8</accession>
<dbReference type="Gene3D" id="3.40.30.10">
    <property type="entry name" value="Glutaredoxin"/>
    <property type="match status" value="1"/>
</dbReference>
<dbReference type="AlphaFoldDB" id="A0A381VEL8"/>
<gene>
    <name evidence="1" type="ORF">METZ01_LOCUS91325</name>
</gene>